<dbReference type="Pfam" id="PF01145">
    <property type="entry name" value="Band_7"/>
    <property type="match status" value="1"/>
</dbReference>
<dbReference type="RefSeq" id="WP_133804290.1">
    <property type="nucleotide sequence ID" value="NZ_SNWQ01000021.1"/>
</dbReference>
<dbReference type="Proteomes" id="UP000295388">
    <property type="component" value="Unassembled WGS sequence"/>
</dbReference>
<name>A0A4R6JJE1_9ACTN</name>
<dbReference type="AlphaFoldDB" id="A0A4R6JJE1"/>
<feature type="domain" description="Band 7" evidence="2">
    <location>
        <begin position="25"/>
        <end position="198"/>
    </location>
</feature>
<dbReference type="SUPFAM" id="SSF117892">
    <property type="entry name" value="Band 7/SPFH domain"/>
    <property type="match status" value="1"/>
</dbReference>
<evidence type="ECO:0000259" key="2">
    <source>
        <dbReference type="Pfam" id="PF01145"/>
    </source>
</evidence>
<reference evidence="3 4" key="1">
    <citation type="submission" date="2019-03" db="EMBL/GenBank/DDBJ databases">
        <title>Genomic Encyclopedia of Type Strains, Phase III (KMG-III): the genomes of soil and plant-associated and newly described type strains.</title>
        <authorList>
            <person name="Whitman W."/>
        </authorList>
    </citation>
    <scope>NUCLEOTIDE SEQUENCE [LARGE SCALE GENOMIC DNA]</scope>
    <source>
        <strain evidence="3 4">VKM Ac-2527</strain>
    </source>
</reference>
<dbReference type="Gene3D" id="3.30.479.30">
    <property type="entry name" value="Band 7 domain"/>
    <property type="match status" value="1"/>
</dbReference>
<keyword evidence="1" id="KW-0175">Coiled coil</keyword>
<dbReference type="InterPro" id="IPR036013">
    <property type="entry name" value="Band_7/SPFH_dom_sf"/>
</dbReference>
<organism evidence="3 4">
    <name type="scientific">Kribbella caucasensis</name>
    <dbReference type="NCBI Taxonomy" id="2512215"/>
    <lineage>
        <taxon>Bacteria</taxon>
        <taxon>Bacillati</taxon>
        <taxon>Actinomycetota</taxon>
        <taxon>Actinomycetes</taxon>
        <taxon>Propionibacteriales</taxon>
        <taxon>Kribbellaceae</taxon>
        <taxon>Kribbella</taxon>
    </lineage>
</organism>
<gene>
    <name evidence="3" type="ORF">EV643_121105</name>
</gene>
<evidence type="ECO:0000313" key="3">
    <source>
        <dbReference type="EMBL" id="TDO35832.1"/>
    </source>
</evidence>
<comment type="caution">
    <text evidence="3">The sequence shown here is derived from an EMBL/GenBank/DDBJ whole genome shotgun (WGS) entry which is preliminary data.</text>
</comment>
<evidence type="ECO:0000256" key="1">
    <source>
        <dbReference type="SAM" id="Coils"/>
    </source>
</evidence>
<keyword evidence="4" id="KW-1185">Reference proteome</keyword>
<dbReference type="OrthoDB" id="3469168at2"/>
<protein>
    <submittedName>
        <fullName evidence="3">SPFH domain/Band 7 family protein</fullName>
    </submittedName>
</protein>
<dbReference type="InterPro" id="IPR001107">
    <property type="entry name" value="Band_7"/>
</dbReference>
<accession>A0A4R6JJE1</accession>
<feature type="coiled-coil region" evidence="1">
    <location>
        <begin position="195"/>
        <end position="233"/>
    </location>
</feature>
<sequence>MADITRFRFISHLRANPTTHVRHLRNGKLSHDGAGQAFWFRALNSSLSEVPIDDREQPLLFHGRTIDFQDVTVQATVTYRVIDPALASTRLDFGIDPDTGVWRSTPLEQLGGLMTELAQQTALDVLARMNLTEALSEGMASLRQTMSTGLREDQRLTGLGIGVEDVRVVAVRAEREVEKALQTPTREMVQQAADKATYERRAMAVERERSIAENELQNQIELARREEQLVTQRGQNERQRATEAAAAGRIETEAAASRKRALSEAEADAKRVIGAAEAAAEKALLEAYAELDQAKILAMAIKQGALPEIGTLNLTPDLITPLLTRLTSGNQA</sequence>
<dbReference type="EMBL" id="SNWQ01000021">
    <property type="protein sequence ID" value="TDO35832.1"/>
    <property type="molecule type" value="Genomic_DNA"/>
</dbReference>
<proteinExistence type="predicted"/>
<evidence type="ECO:0000313" key="4">
    <source>
        <dbReference type="Proteomes" id="UP000295388"/>
    </source>
</evidence>